<feature type="compositionally biased region" description="Pro residues" evidence="1">
    <location>
        <begin position="80"/>
        <end position="91"/>
    </location>
</feature>
<sequence>MRPDTAKPGQTVTLERNCYKVSRPITEPESPVLAEVVVKERGPYLSVFSARVRAGTRAGRYPVTVVCGPGRKSAWLTVTGPPPPRPAPGPAQGPGQVPVKPLGGVETGGGELP</sequence>
<gene>
    <name evidence="2" type="ORF">JOF53_003545</name>
</gene>
<proteinExistence type="predicted"/>
<organism evidence="2 3">
    <name type="scientific">Crossiella equi</name>
    <dbReference type="NCBI Taxonomy" id="130796"/>
    <lineage>
        <taxon>Bacteria</taxon>
        <taxon>Bacillati</taxon>
        <taxon>Actinomycetota</taxon>
        <taxon>Actinomycetes</taxon>
        <taxon>Pseudonocardiales</taxon>
        <taxon>Pseudonocardiaceae</taxon>
        <taxon>Crossiella</taxon>
    </lineage>
</organism>
<accession>A0ABS5ADL4</accession>
<reference evidence="2 3" key="1">
    <citation type="submission" date="2021-03" db="EMBL/GenBank/DDBJ databases">
        <title>Sequencing the genomes of 1000 actinobacteria strains.</title>
        <authorList>
            <person name="Klenk H.-P."/>
        </authorList>
    </citation>
    <scope>NUCLEOTIDE SEQUENCE [LARGE SCALE GENOMIC DNA]</scope>
    <source>
        <strain evidence="2 3">DSM 44580</strain>
    </source>
</reference>
<dbReference type="EMBL" id="JAGIOO010000001">
    <property type="protein sequence ID" value="MBP2474673.1"/>
    <property type="molecule type" value="Genomic_DNA"/>
</dbReference>
<comment type="caution">
    <text evidence="2">The sequence shown here is derived from an EMBL/GenBank/DDBJ whole genome shotgun (WGS) entry which is preliminary data.</text>
</comment>
<protein>
    <submittedName>
        <fullName evidence="2">Uncharacterized protein</fullName>
    </submittedName>
</protein>
<evidence type="ECO:0000313" key="2">
    <source>
        <dbReference type="EMBL" id="MBP2474673.1"/>
    </source>
</evidence>
<keyword evidence="3" id="KW-1185">Reference proteome</keyword>
<evidence type="ECO:0000256" key="1">
    <source>
        <dbReference type="SAM" id="MobiDB-lite"/>
    </source>
</evidence>
<name>A0ABS5ADL4_9PSEU</name>
<dbReference type="RefSeq" id="WP_086782975.1">
    <property type="nucleotide sequence ID" value="NZ_JAGIOO010000001.1"/>
</dbReference>
<feature type="region of interest" description="Disordered" evidence="1">
    <location>
        <begin position="78"/>
        <end position="113"/>
    </location>
</feature>
<dbReference type="Proteomes" id="UP001519363">
    <property type="component" value="Unassembled WGS sequence"/>
</dbReference>
<evidence type="ECO:0000313" key="3">
    <source>
        <dbReference type="Proteomes" id="UP001519363"/>
    </source>
</evidence>